<dbReference type="NCBIfam" id="TIGR02008">
    <property type="entry name" value="fdx_plant"/>
    <property type="match status" value="1"/>
</dbReference>
<keyword evidence="5" id="KW-0249">Electron transport</keyword>
<dbReference type="Proteomes" id="UP000481033">
    <property type="component" value="Unassembled WGS sequence"/>
</dbReference>
<keyword evidence="3" id="KW-0001">2Fe-2S</keyword>
<dbReference type="RefSeq" id="WP_006517677.1">
    <property type="nucleotide sequence ID" value="NZ_QXHD01000004.1"/>
</dbReference>
<dbReference type="PROSITE" id="PS51085">
    <property type="entry name" value="2FE2S_FER_2"/>
    <property type="match status" value="1"/>
</dbReference>
<dbReference type="PROSITE" id="PS00197">
    <property type="entry name" value="2FE2S_FER_1"/>
    <property type="match status" value="1"/>
</dbReference>
<dbReference type="GO" id="GO:0022900">
    <property type="term" value="P:electron transport chain"/>
    <property type="evidence" value="ECO:0007669"/>
    <property type="project" value="InterPro"/>
</dbReference>
<keyword evidence="7" id="KW-0411">Iron-sulfur</keyword>
<dbReference type="AlphaFoldDB" id="A0A6M0RKM5"/>
<evidence type="ECO:0000256" key="6">
    <source>
        <dbReference type="ARBA" id="ARBA00023004"/>
    </source>
</evidence>
<dbReference type="GO" id="GO:0046872">
    <property type="term" value="F:metal ion binding"/>
    <property type="evidence" value="ECO:0007669"/>
    <property type="project" value="UniProtKB-KW"/>
</dbReference>
<evidence type="ECO:0000259" key="9">
    <source>
        <dbReference type="PROSITE" id="PS51085"/>
    </source>
</evidence>
<feature type="domain" description="2Fe-2S ferredoxin-type" evidence="9">
    <location>
        <begin position="4"/>
        <end position="94"/>
    </location>
</feature>
<keyword evidence="4" id="KW-0479">Metal-binding</keyword>
<evidence type="ECO:0000313" key="11">
    <source>
        <dbReference type="Proteomes" id="UP000481033"/>
    </source>
</evidence>
<dbReference type="Pfam" id="PF00111">
    <property type="entry name" value="Fer2"/>
    <property type="match status" value="1"/>
</dbReference>
<organism evidence="10 11">
    <name type="scientific">Adonisia turfae CCMR0081</name>
    <dbReference type="NCBI Taxonomy" id="2292702"/>
    <lineage>
        <taxon>Bacteria</taxon>
        <taxon>Bacillati</taxon>
        <taxon>Cyanobacteriota</taxon>
        <taxon>Adonisia</taxon>
        <taxon>Adonisia turfae</taxon>
    </lineage>
</organism>
<keyword evidence="2" id="KW-0813">Transport</keyword>
<accession>A0A6M0RKM5</accession>
<dbReference type="InterPro" id="IPR006058">
    <property type="entry name" value="2Fe2S_fd_BS"/>
</dbReference>
<sequence length="106" mass="11211">MATYSVEIKHQGTVQTITVDEQETILAAAQAAGLDLPTSCGAGVCTTCAALITEGSVSQEDGMGVSQELQDKGYALLCVAYPTSNIKLETEKEDAVYQSQFGQFQN</sequence>
<dbReference type="InterPro" id="IPR010241">
    <property type="entry name" value="Fd_pln"/>
</dbReference>
<dbReference type="PANTHER" id="PTHR43112">
    <property type="entry name" value="FERREDOXIN"/>
    <property type="match status" value="1"/>
</dbReference>
<dbReference type="SUPFAM" id="SSF54292">
    <property type="entry name" value="2Fe-2S ferredoxin-like"/>
    <property type="match status" value="1"/>
</dbReference>
<evidence type="ECO:0000313" key="10">
    <source>
        <dbReference type="EMBL" id="NEZ56784.1"/>
    </source>
</evidence>
<gene>
    <name evidence="10" type="ORF">DXZ20_14065</name>
</gene>
<dbReference type="InterPro" id="IPR036010">
    <property type="entry name" value="2Fe-2S_ferredoxin-like_sf"/>
</dbReference>
<evidence type="ECO:0000256" key="4">
    <source>
        <dbReference type="ARBA" id="ARBA00022723"/>
    </source>
</evidence>
<evidence type="ECO:0000256" key="5">
    <source>
        <dbReference type="ARBA" id="ARBA00022982"/>
    </source>
</evidence>
<protein>
    <submittedName>
        <fullName evidence="10">Ferredoxin</fullName>
    </submittedName>
</protein>
<dbReference type="GO" id="GO:0051537">
    <property type="term" value="F:2 iron, 2 sulfur cluster binding"/>
    <property type="evidence" value="ECO:0007669"/>
    <property type="project" value="UniProtKB-KW"/>
</dbReference>
<comment type="caution">
    <text evidence="10">The sequence shown here is derived from an EMBL/GenBank/DDBJ whole genome shotgun (WGS) entry which is preliminary data.</text>
</comment>
<dbReference type="GO" id="GO:0009055">
    <property type="term" value="F:electron transfer activity"/>
    <property type="evidence" value="ECO:0007669"/>
    <property type="project" value="InterPro"/>
</dbReference>
<keyword evidence="6" id="KW-0408">Iron</keyword>
<proteinExistence type="inferred from homology"/>
<comment type="cofactor">
    <cofactor evidence="8">
        <name>[2Fe-2S] cluster</name>
        <dbReference type="ChEBI" id="CHEBI:190135"/>
    </cofactor>
</comment>
<dbReference type="Gene3D" id="3.10.20.30">
    <property type="match status" value="1"/>
</dbReference>
<dbReference type="CDD" id="cd00207">
    <property type="entry name" value="fer2"/>
    <property type="match status" value="1"/>
</dbReference>
<keyword evidence="11" id="KW-1185">Reference proteome</keyword>
<dbReference type="EMBL" id="QXHD01000004">
    <property type="protein sequence ID" value="NEZ56784.1"/>
    <property type="molecule type" value="Genomic_DNA"/>
</dbReference>
<dbReference type="InterPro" id="IPR001041">
    <property type="entry name" value="2Fe-2S_ferredoxin-type"/>
</dbReference>
<name>A0A6M0RKM5_9CYAN</name>
<evidence type="ECO:0000256" key="3">
    <source>
        <dbReference type="ARBA" id="ARBA00022714"/>
    </source>
</evidence>
<evidence type="ECO:0000256" key="2">
    <source>
        <dbReference type="ARBA" id="ARBA00022448"/>
    </source>
</evidence>
<comment type="similarity">
    <text evidence="1">Belongs to the 2Fe2S plant-type ferredoxin family.</text>
</comment>
<evidence type="ECO:0000256" key="8">
    <source>
        <dbReference type="ARBA" id="ARBA00034078"/>
    </source>
</evidence>
<evidence type="ECO:0000256" key="7">
    <source>
        <dbReference type="ARBA" id="ARBA00023014"/>
    </source>
</evidence>
<dbReference type="PANTHER" id="PTHR43112:SF10">
    <property type="entry name" value="FERREDOXIN C 2, CHLOROPLASTIC"/>
    <property type="match status" value="1"/>
</dbReference>
<dbReference type="InterPro" id="IPR012675">
    <property type="entry name" value="Beta-grasp_dom_sf"/>
</dbReference>
<reference evidence="10 11" key="1">
    <citation type="journal article" date="2020" name="Microb. Ecol.">
        <title>Ecogenomics of the Marine Benthic Filamentous Cyanobacterium Adonisia.</title>
        <authorList>
            <person name="Walter J.M."/>
            <person name="Coutinho F.H."/>
            <person name="Leomil L."/>
            <person name="Hargreaves P.I."/>
            <person name="Campeao M.E."/>
            <person name="Vieira V.V."/>
            <person name="Silva B.S."/>
            <person name="Fistarol G.O."/>
            <person name="Salomon P.S."/>
            <person name="Sawabe T."/>
            <person name="Mino S."/>
            <person name="Hosokawa M."/>
            <person name="Miyashita H."/>
            <person name="Maruyama F."/>
            <person name="van Verk M.C."/>
            <person name="Dutilh B.E."/>
            <person name="Thompson C.C."/>
            <person name="Thompson F.L."/>
        </authorList>
    </citation>
    <scope>NUCLEOTIDE SEQUENCE [LARGE SCALE GENOMIC DNA]</scope>
    <source>
        <strain evidence="10 11">CCMR0081</strain>
    </source>
</reference>
<evidence type="ECO:0000256" key="1">
    <source>
        <dbReference type="ARBA" id="ARBA00007874"/>
    </source>
</evidence>